<accession>A0A0G0BJJ7</accession>
<evidence type="ECO:0000313" key="1">
    <source>
        <dbReference type="EMBL" id="KKP69649.1"/>
    </source>
</evidence>
<sequence length="405" mass="46947">MKVAILYLLTGIGHYRESYSIGIELAKAGHKITYIEMLEGLKNFPSFKTRFWSQLYHFLINQIALKAMTKPTRIFHTKINYTCDFKYYFSRFVIFNLLDFLSRMLGRSIGNLYQFEQYDLIISLHPITTSAARSYLHMQKLKTPLLNVIPDETGVLAGDFYRADGLLNLVNSKAMHVCLNSCGLPEKNLKVIGHPLDPRILEKRKEIQKRVYNDLYKQKFTIGIYMGLFCPRSQIEDNINILTELAPQIKADKVKVKVISCGHDEYKHDVDDVIQRLELEKYIDKQYVSSPKELVDVGHEWMMKDVNLIVSRPSELVFYSLATGIPHLLSSPHGPQEVDMYCLLQSQAPVKYYSEIKNTLWEYLNDRDSLLKIHEGFVKTDYNFSGALNVKNYLDELQNRSTSRS</sequence>
<name>A0A0G0BJJ7_UNCC3</name>
<organism evidence="1 2">
    <name type="scientific">candidate division CPR3 bacterium GW2011_GWF2_35_18</name>
    <dbReference type="NCBI Taxonomy" id="1618350"/>
    <lineage>
        <taxon>Bacteria</taxon>
        <taxon>Bacteria division CPR3</taxon>
    </lineage>
</organism>
<dbReference type="Proteomes" id="UP000034581">
    <property type="component" value="Unassembled WGS sequence"/>
</dbReference>
<dbReference type="AlphaFoldDB" id="A0A0G0BJJ7"/>
<proteinExistence type="predicted"/>
<gene>
    <name evidence="1" type="ORF">UR67_C0004G0046</name>
</gene>
<protein>
    <recommendedName>
        <fullName evidence="3">Glycosyltransferase</fullName>
    </recommendedName>
</protein>
<dbReference type="EMBL" id="LBQB01000004">
    <property type="protein sequence ID" value="KKP69649.1"/>
    <property type="molecule type" value="Genomic_DNA"/>
</dbReference>
<evidence type="ECO:0008006" key="3">
    <source>
        <dbReference type="Google" id="ProtNLM"/>
    </source>
</evidence>
<dbReference type="STRING" id="1618350.UR67_C0004G0046"/>
<comment type="caution">
    <text evidence="1">The sequence shown here is derived from an EMBL/GenBank/DDBJ whole genome shotgun (WGS) entry which is preliminary data.</text>
</comment>
<dbReference type="SUPFAM" id="SSF53756">
    <property type="entry name" value="UDP-Glycosyltransferase/glycogen phosphorylase"/>
    <property type="match status" value="1"/>
</dbReference>
<evidence type="ECO:0000313" key="2">
    <source>
        <dbReference type="Proteomes" id="UP000034581"/>
    </source>
</evidence>
<reference evidence="1 2" key="1">
    <citation type="journal article" date="2015" name="Nature">
        <title>rRNA introns, odd ribosomes, and small enigmatic genomes across a large radiation of phyla.</title>
        <authorList>
            <person name="Brown C.T."/>
            <person name="Hug L.A."/>
            <person name="Thomas B.C."/>
            <person name="Sharon I."/>
            <person name="Castelle C.J."/>
            <person name="Singh A."/>
            <person name="Wilkins M.J."/>
            <person name="Williams K.H."/>
            <person name="Banfield J.F."/>
        </authorList>
    </citation>
    <scope>NUCLEOTIDE SEQUENCE [LARGE SCALE GENOMIC DNA]</scope>
</reference>